<dbReference type="SMART" id="SM00342">
    <property type="entry name" value="HTH_ARAC"/>
    <property type="match status" value="1"/>
</dbReference>
<evidence type="ECO:0000256" key="2">
    <source>
        <dbReference type="ARBA" id="ARBA00023125"/>
    </source>
</evidence>
<keyword evidence="2" id="KW-0238">DNA-binding</keyword>
<dbReference type="Proteomes" id="UP000286997">
    <property type="component" value="Unassembled WGS sequence"/>
</dbReference>
<dbReference type="OrthoDB" id="7285481at2"/>
<dbReference type="SUPFAM" id="SSF46689">
    <property type="entry name" value="Homeodomain-like"/>
    <property type="match status" value="2"/>
</dbReference>
<dbReference type="GO" id="GO:0003700">
    <property type="term" value="F:DNA-binding transcription factor activity"/>
    <property type="evidence" value="ECO:0007669"/>
    <property type="project" value="InterPro"/>
</dbReference>
<name>A0A3S2W6C6_9HYPH</name>
<sequence>MARVGRDHEGCLLMSSRERKPVSWRPQSFFSHQVHSVREIELLNQLGGMAVKFRSPRKSRPHLDVSGGQSCSMSLWTTQSITGFLTVPQLETDLFTIRFVNSCRMIRRNRSDEHLGSPGYAMFVPFDAMRNEEASADFSAISGTVTRSALMRSHQMLEGSPEAPFPDLVPVAPVDTLAMQSFRLCFERIYRRLQLADPEIDLLFPLLEEVVSYQLLSCWPRRPARARPAPLATSNAQLRRAMDHIDAHLAQPLRLADVATVAGVSVRTLQHNFRRELGITPLDYIIDRRLQKVKSDLSSENNIDVTVAELARRWGFVHISDFTQRYRKRFGCTPSETRRHDI</sequence>
<evidence type="ECO:0000256" key="1">
    <source>
        <dbReference type="ARBA" id="ARBA00023015"/>
    </source>
</evidence>
<protein>
    <submittedName>
        <fullName evidence="5">AraC family transcriptional regulator</fullName>
    </submittedName>
</protein>
<dbReference type="PROSITE" id="PS00041">
    <property type="entry name" value="HTH_ARAC_FAMILY_1"/>
    <property type="match status" value="1"/>
</dbReference>
<evidence type="ECO:0000256" key="3">
    <source>
        <dbReference type="ARBA" id="ARBA00023163"/>
    </source>
</evidence>
<dbReference type="PRINTS" id="PR00032">
    <property type="entry name" value="HTHARAC"/>
</dbReference>
<dbReference type="InterPro" id="IPR018060">
    <property type="entry name" value="HTH_AraC"/>
</dbReference>
<dbReference type="PANTHER" id="PTHR46796:SF12">
    <property type="entry name" value="HTH-TYPE DNA-BINDING TRANSCRIPTIONAL ACTIVATOR EUTR"/>
    <property type="match status" value="1"/>
</dbReference>
<dbReference type="AlphaFoldDB" id="A0A3S2W6C6"/>
<dbReference type="EMBL" id="SACP01000027">
    <property type="protein sequence ID" value="RVU14758.1"/>
    <property type="molecule type" value="Genomic_DNA"/>
</dbReference>
<accession>A0A3S2W6C6</accession>
<reference evidence="5 6" key="1">
    <citation type="submission" date="2019-01" db="EMBL/GenBank/DDBJ databases">
        <authorList>
            <person name="Chen W.-M."/>
        </authorList>
    </citation>
    <scope>NUCLEOTIDE SEQUENCE [LARGE SCALE GENOMIC DNA]</scope>
    <source>
        <strain evidence="5 6">TER-1</strain>
    </source>
</reference>
<dbReference type="InterPro" id="IPR020449">
    <property type="entry name" value="Tscrpt_reg_AraC-type_HTH"/>
</dbReference>
<evidence type="ECO:0000259" key="4">
    <source>
        <dbReference type="PROSITE" id="PS01124"/>
    </source>
</evidence>
<dbReference type="GO" id="GO:0043565">
    <property type="term" value="F:sequence-specific DNA binding"/>
    <property type="evidence" value="ECO:0007669"/>
    <property type="project" value="InterPro"/>
</dbReference>
<keyword evidence="1" id="KW-0805">Transcription regulation</keyword>
<gene>
    <name evidence="5" type="ORF">EOE48_22035</name>
</gene>
<dbReference type="InterPro" id="IPR009057">
    <property type="entry name" value="Homeodomain-like_sf"/>
</dbReference>
<dbReference type="PROSITE" id="PS01124">
    <property type="entry name" value="HTH_ARAC_FAMILY_2"/>
    <property type="match status" value="1"/>
</dbReference>
<dbReference type="PANTHER" id="PTHR46796">
    <property type="entry name" value="HTH-TYPE TRANSCRIPTIONAL ACTIVATOR RHAS-RELATED"/>
    <property type="match status" value="1"/>
</dbReference>
<organism evidence="5 6">
    <name type="scientific">Methylobacterium oryzihabitans</name>
    <dbReference type="NCBI Taxonomy" id="2499852"/>
    <lineage>
        <taxon>Bacteria</taxon>
        <taxon>Pseudomonadati</taxon>
        <taxon>Pseudomonadota</taxon>
        <taxon>Alphaproteobacteria</taxon>
        <taxon>Hyphomicrobiales</taxon>
        <taxon>Methylobacteriaceae</taxon>
        <taxon>Methylobacterium</taxon>
    </lineage>
</organism>
<evidence type="ECO:0000313" key="6">
    <source>
        <dbReference type="Proteomes" id="UP000286997"/>
    </source>
</evidence>
<dbReference type="Gene3D" id="1.10.10.60">
    <property type="entry name" value="Homeodomain-like"/>
    <property type="match status" value="1"/>
</dbReference>
<dbReference type="InterPro" id="IPR018062">
    <property type="entry name" value="HTH_AraC-typ_CS"/>
</dbReference>
<dbReference type="Pfam" id="PF12833">
    <property type="entry name" value="HTH_18"/>
    <property type="match status" value="1"/>
</dbReference>
<keyword evidence="6" id="KW-1185">Reference proteome</keyword>
<keyword evidence="3" id="KW-0804">Transcription</keyword>
<proteinExistence type="predicted"/>
<dbReference type="InterPro" id="IPR050204">
    <property type="entry name" value="AraC_XylS_family_regulators"/>
</dbReference>
<feature type="domain" description="HTH araC/xylS-type" evidence="4">
    <location>
        <begin position="239"/>
        <end position="340"/>
    </location>
</feature>
<evidence type="ECO:0000313" key="5">
    <source>
        <dbReference type="EMBL" id="RVU14758.1"/>
    </source>
</evidence>
<comment type="caution">
    <text evidence="5">The sequence shown here is derived from an EMBL/GenBank/DDBJ whole genome shotgun (WGS) entry which is preliminary data.</text>
</comment>